<sequence>MRASRIRVFPEWGTSWPLWSDQIEGADPSDLNLSPDLEDDLRTWVKVWADNFDMDASSPSDYWPSASLGRGWIADGSGLVSRLRAELPDVAFEAVFFESGPDA</sequence>
<proteinExistence type="predicted"/>
<reference evidence="1 3" key="1">
    <citation type="submission" date="2018-03" db="EMBL/GenBank/DDBJ databases">
        <title>Genomic Encyclopedia of Archaeal and Bacterial Type Strains, Phase II (KMG-II): from individual species to whole genera.</title>
        <authorList>
            <person name="Goeker M."/>
        </authorList>
    </citation>
    <scope>NUCLEOTIDE SEQUENCE [LARGE SCALE GENOMIC DNA]</scope>
    <source>
        <strain evidence="1 3">DSM 21548</strain>
    </source>
</reference>
<gene>
    <name evidence="1" type="ORF">CLV49_2191</name>
    <name evidence="2" type="ORF">ELQ93_08260</name>
</gene>
<dbReference type="Proteomes" id="UP000268291">
    <property type="component" value="Unassembled WGS sequence"/>
</dbReference>
<dbReference type="EMBL" id="RZGY01000001">
    <property type="protein sequence ID" value="RUQ86927.1"/>
    <property type="molecule type" value="Genomic_DNA"/>
</dbReference>
<dbReference type="EMBL" id="PYAU01000001">
    <property type="protein sequence ID" value="PSL38566.1"/>
    <property type="molecule type" value="Genomic_DNA"/>
</dbReference>
<dbReference type="Proteomes" id="UP000241203">
    <property type="component" value="Unassembled WGS sequence"/>
</dbReference>
<evidence type="ECO:0000313" key="2">
    <source>
        <dbReference type="EMBL" id="RUQ86927.1"/>
    </source>
</evidence>
<evidence type="ECO:0000313" key="3">
    <source>
        <dbReference type="Proteomes" id="UP000241203"/>
    </source>
</evidence>
<comment type="caution">
    <text evidence="1">The sequence shown here is derived from an EMBL/GenBank/DDBJ whole genome shotgun (WGS) entry which is preliminary data.</text>
</comment>
<evidence type="ECO:0000313" key="1">
    <source>
        <dbReference type="EMBL" id="PSL38566.1"/>
    </source>
</evidence>
<protein>
    <submittedName>
        <fullName evidence="1">Uncharacterized protein</fullName>
    </submittedName>
</protein>
<dbReference type="RefSeq" id="WP_106563564.1">
    <property type="nucleotide sequence ID" value="NZ_PYAU01000001.1"/>
</dbReference>
<accession>A0A2P8GX67</accession>
<dbReference type="OrthoDB" id="4381340at2"/>
<dbReference type="AlphaFoldDB" id="A0A2P8GX67"/>
<evidence type="ECO:0000313" key="4">
    <source>
        <dbReference type="Proteomes" id="UP000268291"/>
    </source>
</evidence>
<reference evidence="2 4" key="2">
    <citation type="submission" date="2018-12" db="EMBL/GenBank/DDBJ databases">
        <authorList>
            <person name="hu s."/>
            <person name="Xu Y."/>
            <person name="Xu B."/>
            <person name="Li F."/>
        </authorList>
    </citation>
    <scope>NUCLEOTIDE SEQUENCE [LARGE SCALE GENOMIC DNA]</scope>
    <source>
        <strain evidence="2 4">KSW2-17</strain>
    </source>
</reference>
<name>A0A2P8GX67_9MICO</name>
<organism evidence="1 3">
    <name type="scientific">Labedella gwakjiensis</name>
    <dbReference type="NCBI Taxonomy" id="390269"/>
    <lineage>
        <taxon>Bacteria</taxon>
        <taxon>Bacillati</taxon>
        <taxon>Actinomycetota</taxon>
        <taxon>Actinomycetes</taxon>
        <taxon>Micrococcales</taxon>
        <taxon>Microbacteriaceae</taxon>
        <taxon>Labedella</taxon>
    </lineage>
</organism>
<keyword evidence="4" id="KW-1185">Reference proteome</keyword>